<organism evidence="6 7">
    <name type="scientific">Aerophobetes bacterium</name>
    <dbReference type="NCBI Taxonomy" id="2030807"/>
    <lineage>
        <taxon>Bacteria</taxon>
        <taxon>Candidatus Aerophobota</taxon>
    </lineage>
</organism>
<dbReference type="InterPro" id="IPR050406">
    <property type="entry name" value="FGGY_Carb_Kinase"/>
</dbReference>
<gene>
    <name evidence="6" type="ORF">E3J59_02980</name>
</gene>
<dbReference type="PIRSF" id="PIRSF000538">
    <property type="entry name" value="GlpK"/>
    <property type="match status" value="1"/>
</dbReference>
<dbReference type="PANTHER" id="PTHR43095">
    <property type="entry name" value="SUGAR KINASE"/>
    <property type="match status" value="1"/>
</dbReference>
<comment type="caution">
    <text evidence="6">The sequence shown here is derived from an EMBL/GenBank/DDBJ whole genome shotgun (WGS) entry which is preliminary data.</text>
</comment>
<keyword evidence="3" id="KW-0418">Kinase</keyword>
<evidence type="ECO:0000256" key="1">
    <source>
        <dbReference type="ARBA" id="ARBA00009156"/>
    </source>
</evidence>
<evidence type="ECO:0000313" key="6">
    <source>
        <dbReference type="EMBL" id="TET46568.1"/>
    </source>
</evidence>
<dbReference type="InterPro" id="IPR018485">
    <property type="entry name" value="FGGY_C"/>
</dbReference>
<dbReference type="EMBL" id="SOJK01000122">
    <property type="protein sequence ID" value="TET46568.1"/>
    <property type="molecule type" value="Genomic_DNA"/>
</dbReference>
<dbReference type="CDD" id="cd07779">
    <property type="entry name" value="ASKHA_NBD_FGGY_YgcE-like"/>
    <property type="match status" value="1"/>
</dbReference>
<evidence type="ECO:0008006" key="8">
    <source>
        <dbReference type="Google" id="ProtNLM"/>
    </source>
</evidence>
<protein>
    <recommendedName>
        <fullName evidence="8">Xylulose kinase</fullName>
    </recommendedName>
</protein>
<feature type="domain" description="Carbohydrate kinase FGGY N-terminal" evidence="4">
    <location>
        <begin position="7"/>
        <end position="251"/>
    </location>
</feature>
<reference evidence="6 7" key="1">
    <citation type="submission" date="2019-03" db="EMBL/GenBank/DDBJ databases">
        <title>Metabolic potential of uncultured bacteria and archaea associated with petroleum seepage in deep-sea sediments.</title>
        <authorList>
            <person name="Dong X."/>
            <person name="Hubert C."/>
        </authorList>
    </citation>
    <scope>NUCLEOTIDE SEQUENCE [LARGE SCALE GENOMIC DNA]</scope>
    <source>
        <strain evidence="6">E29_bin78</strain>
    </source>
</reference>
<dbReference type="GO" id="GO:0016301">
    <property type="term" value="F:kinase activity"/>
    <property type="evidence" value="ECO:0007669"/>
    <property type="project" value="UniProtKB-KW"/>
</dbReference>
<sequence>MKDKIFIIGADIGTTSTKVMVFDEEGSPVAEGRSSYPLLRPQAGWVEQKAEWWWQAFQTATKRALKQGKINKNKIVTIGITHQRITTVPVDETMKPIRNAILWNDTRCSRQNEWAREKIGAKKIYSRTGNFPSIWTVYKAMWLKENEPEIYRKTYKFLLVQDYIIYKLTGRLVTTSSSAIQTGCLDVTSPTRWAEDILALFNIPASLWVDEIFPGGEVVGKISKEASGLTSLPQGLTVVTTAGDQPCGTLGAGVNQPGMLAINGGTSCSLEAYVKELKLDSDLNYFIEISPTGDYLLEDSIWSGGSALMSWFRDNFTGLGVENTQEERKDIWDKLYNLATQVPPGNEGLMLIPYYSGAASPYWDLKARGVIFGFLLHHGKSYLVRAILEGLAFESRRKKEFMEKGSKVPITKVRMYGGSAKSSIWNQIFADILGVEVDILKTPETTALGAAICAAVGGQVYSNFEEAVKKMVQVDRTFLPNFERREIYDNLYSQVYSRLYDRVQDLIHTASKIIEEHKK</sequence>
<dbReference type="InterPro" id="IPR018484">
    <property type="entry name" value="FGGY_N"/>
</dbReference>
<dbReference type="Gene3D" id="3.30.420.40">
    <property type="match status" value="2"/>
</dbReference>
<name>A0A523UVL0_UNCAE</name>
<dbReference type="InterPro" id="IPR000577">
    <property type="entry name" value="Carb_kinase_FGGY"/>
</dbReference>
<evidence type="ECO:0000259" key="5">
    <source>
        <dbReference type="Pfam" id="PF02782"/>
    </source>
</evidence>
<feature type="domain" description="Carbohydrate kinase FGGY C-terminal" evidence="5">
    <location>
        <begin position="261"/>
        <end position="456"/>
    </location>
</feature>
<dbReference type="PANTHER" id="PTHR43095:SF5">
    <property type="entry name" value="XYLULOSE KINASE"/>
    <property type="match status" value="1"/>
</dbReference>
<dbReference type="Pfam" id="PF00370">
    <property type="entry name" value="FGGY_N"/>
    <property type="match status" value="1"/>
</dbReference>
<evidence type="ECO:0000256" key="2">
    <source>
        <dbReference type="ARBA" id="ARBA00022679"/>
    </source>
</evidence>
<proteinExistence type="inferred from homology"/>
<evidence type="ECO:0000313" key="7">
    <source>
        <dbReference type="Proteomes" id="UP000320679"/>
    </source>
</evidence>
<keyword evidence="2" id="KW-0808">Transferase</keyword>
<dbReference type="AlphaFoldDB" id="A0A523UVL0"/>
<evidence type="ECO:0000256" key="3">
    <source>
        <dbReference type="ARBA" id="ARBA00022777"/>
    </source>
</evidence>
<dbReference type="SUPFAM" id="SSF53067">
    <property type="entry name" value="Actin-like ATPase domain"/>
    <property type="match status" value="2"/>
</dbReference>
<dbReference type="InterPro" id="IPR043129">
    <property type="entry name" value="ATPase_NBD"/>
</dbReference>
<dbReference type="GO" id="GO:0005975">
    <property type="term" value="P:carbohydrate metabolic process"/>
    <property type="evidence" value="ECO:0007669"/>
    <property type="project" value="InterPro"/>
</dbReference>
<comment type="similarity">
    <text evidence="1">Belongs to the FGGY kinase family.</text>
</comment>
<dbReference type="Pfam" id="PF02782">
    <property type="entry name" value="FGGY_C"/>
    <property type="match status" value="1"/>
</dbReference>
<dbReference type="Proteomes" id="UP000320679">
    <property type="component" value="Unassembled WGS sequence"/>
</dbReference>
<accession>A0A523UVL0</accession>
<evidence type="ECO:0000259" key="4">
    <source>
        <dbReference type="Pfam" id="PF00370"/>
    </source>
</evidence>